<organism evidence="1 2">
    <name type="scientific">Novosphingobium chloroacetimidivorans</name>
    <dbReference type="NCBI Taxonomy" id="1428314"/>
    <lineage>
        <taxon>Bacteria</taxon>
        <taxon>Pseudomonadati</taxon>
        <taxon>Pseudomonadota</taxon>
        <taxon>Alphaproteobacteria</taxon>
        <taxon>Sphingomonadales</taxon>
        <taxon>Sphingomonadaceae</taxon>
        <taxon>Novosphingobium</taxon>
    </lineage>
</organism>
<evidence type="ECO:0000313" key="1">
    <source>
        <dbReference type="EMBL" id="MBB4857030.1"/>
    </source>
</evidence>
<evidence type="ECO:0000313" key="2">
    <source>
        <dbReference type="Proteomes" id="UP000555448"/>
    </source>
</evidence>
<gene>
    <name evidence="1" type="ORF">HNO88_000327</name>
</gene>
<reference evidence="1 2" key="1">
    <citation type="submission" date="2020-08" db="EMBL/GenBank/DDBJ databases">
        <title>Functional genomics of gut bacteria from endangered species of beetles.</title>
        <authorList>
            <person name="Carlos-Shanley C."/>
        </authorList>
    </citation>
    <scope>NUCLEOTIDE SEQUENCE [LARGE SCALE GENOMIC DNA]</scope>
    <source>
        <strain evidence="1 2">S00245</strain>
    </source>
</reference>
<keyword evidence="2" id="KW-1185">Reference proteome</keyword>
<sequence>MSEFPWQHNQGHLVARVLEETADEVTLEHPGDVWPAMIDAALSE</sequence>
<name>A0A7W7NVD7_9SPHN</name>
<proteinExistence type="predicted"/>
<comment type="caution">
    <text evidence="1">The sequence shown here is derived from an EMBL/GenBank/DDBJ whole genome shotgun (WGS) entry which is preliminary data.</text>
</comment>
<protein>
    <submittedName>
        <fullName evidence="1">Uncharacterized protein</fullName>
    </submittedName>
</protein>
<dbReference type="RefSeq" id="WP_281383968.1">
    <property type="nucleotide sequence ID" value="NZ_JACHLR010000001.1"/>
</dbReference>
<accession>A0A7W7NVD7</accession>
<dbReference type="AlphaFoldDB" id="A0A7W7NVD7"/>
<dbReference type="EMBL" id="JACHLR010000001">
    <property type="protein sequence ID" value="MBB4857030.1"/>
    <property type="molecule type" value="Genomic_DNA"/>
</dbReference>
<dbReference type="Proteomes" id="UP000555448">
    <property type="component" value="Unassembled WGS sequence"/>
</dbReference>